<organism evidence="1">
    <name type="scientific">uncultured Sulfurovum sp</name>
    <dbReference type="NCBI Taxonomy" id="269237"/>
    <lineage>
        <taxon>Bacteria</taxon>
        <taxon>Pseudomonadati</taxon>
        <taxon>Campylobacterota</taxon>
        <taxon>Epsilonproteobacteria</taxon>
        <taxon>Campylobacterales</taxon>
        <taxon>Sulfurovaceae</taxon>
        <taxon>Sulfurovum</taxon>
        <taxon>environmental samples</taxon>
    </lineage>
</organism>
<evidence type="ECO:0008006" key="2">
    <source>
        <dbReference type="Google" id="ProtNLM"/>
    </source>
</evidence>
<accession>A0A6S6T5R6</accession>
<name>A0A6S6T5R6_9BACT</name>
<dbReference type="PANTHER" id="PTHR37560">
    <property type="entry name" value="UPF0210 PROTEIN SPR0218"/>
    <property type="match status" value="1"/>
</dbReference>
<dbReference type="PANTHER" id="PTHR37560:SF2">
    <property type="entry name" value="DUF711 DOMAIN-CONTAINING PROTEIN"/>
    <property type="match status" value="1"/>
</dbReference>
<protein>
    <recommendedName>
        <fullName evidence="2">DUF711 domain-containing protein</fullName>
    </recommendedName>
</protein>
<dbReference type="EMBL" id="CACVAU010000033">
    <property type="protein sequence ID" value="CAA6810256.1"/>
    <property type="molecule type" value="Genomic_DNA"/>
</dbReference>
<dbReference type="Pfam" id="PF05167">
    <property type="entry name" value="DUF711"/>
    <property type="match status" value="1"/>
</dbReference>
<gene>
    <name evidence="1" type="ORF">HELGO_WM13976</name>
</gene>
<dbReference type="SUPFAM" id="SSF51998">
    <property type="entry name" value="PFL-like glycyl radical enzymes"/>
    <property type="match status" value="1"/>
</dbReference>
<dbReference type="InterPro" id="IPR007841">
    <property type="entry name" value="UPF0210"/>
</dbReference>
<sequence length="415" mass="47586">MNNNNIVIRSITYTINLSRIRDKEYLSYVENNINLIRKKFEDNKVRIRTIRFNIIALDTLDPLAEDILFENIEKLSKFSNYLGLRWFNISFNLIKQQKSQVDYLCKISFQILEKFENSFINLMVAQEHINNYAVMKSAELIKQVSYLKVNGIDNFRLGVSLNIEPNTPFFPFSYSNKNDSFSIAIESTQSMLASIKHNFDDDYAELKKNIIDDLSNDLVLIDNLSRNLASKYDLAYHGQDISLSPYPDENISVIEILNHLGIDDFGSNGTQFLTSYLTSILKDIIVKTKIKAIGFNGVMYSLLEDKLMCQAHNKKNFSIDSIILYSTVCGCGLDMVPLPGDVLKEEIASMILDVATTSIKLNKPLGVRVLPIQGKKEDEMTELKLDFLTNTQIPKVKYIHVNNDLFNIDEFFIKI</sequence>
<dbReference type="AlphaFoldDB" id="A0A6S6T5R6"/>
<proteinExistence type="predicted"/>
<reference evidence="1" key="1">
    <citation type="submission" date="2020-01" db="EMBL/GenBank/DDBJ databases">
        <authorList>
            <person name="Meier V. D."/>
            <person name="Meier V D."/>
        </authorList>
    </citation>
    <scope>NUCLEOTIDE SEQUENCE</scope>
    <source>
        <strain evidence="1">HLG_WM_MAG_05</strain>
    </source>
</reference>
<evidence type="ECO:0000313" key="1">
    <source>
        <dbReference type="EMBL" id="CAA6810256.1"/>
    </source>
</evidence>
<dbReference type="Gene3D" id="3.20.70.20">
    <property type="match status" value="1"/>
</dbReference>